<feature type="compositionally biased region" description="Polar residues" evidence="13">
    <location>
        <begin position="1730"/>
        <end position="1755"/>
    </location>
</feature>
<feature type="compositionally biased region" description="Low complexity" evidence="13">
    <location>
        <begin position="1588"/>
        <end position="1610"/>
    </location>
</feature>
<dbReference type="GO" id="GO:0005886">
    <property type="term" value="C:plasma membrane"/>
    <property type="evidence" value="ECO:0007669"/>
    <property type="project" value="UniProtKB-ARBA"/>
</dbReference>
<feature type="region of interest" description="Disordered" evidence="13">
    <location>
        <begin position="1814"/>
        <end position="1970"/>
    </location>
</feature>
<comment type="similarity">
    <text evidence="3">Belongs to the Mediator complex subunit 1 family.</text>
</comment>
<feature type="domain" description="Mediator complex subunit Med1" evidence="14">
    <location>
        <begin position="862"/>
        <end position="1219"/>
    </location>
</feature>
<feature type="compositionally biased region" description="Polar residues" evidence="13">
    <location>
        <begin position="1764"/>
        <end position="1782"/>
    </location>
</feature>
<keyword evidence="10" id="KW-0804">Transcription</keyword>
<feature type="compositionally biased region" description="Polar residues" evidence="13">
    <location>
        <begin position="2532"/>
        <end position="2549"/>
    </location>
</feature>
<dbReference type="InterPro" id="IPR051999">
    <property type="entry name" value="Mediator_complex_subunit_1"/>
</dbReference>
<dbReference type="OMA" id="AQHCTEP"/>
<dbReference type="PANTHER" id="PTHR12881">
    <property type="entry name" value="MEDIATOR OF RNA POLYMERASE II TRANSCRIPTION SUBUNIT 1"/>
    <property type="match status" value="1"/>
</dbReference>
<feature type="region of interest" description="Disordered" evidence="13">
    <location>
        <begin position="1983"/>
        <end position="2253"/>
    </location>
</feature>
<feature type="compositionally biased region" description="Polar residues" evidence="13">
    <location>
        <begin position="2338"/>
        <end position="2348"/>
    </location>
</feature>
<feature type="compositionally biased region" description="Polar residues" evidence="13">
    <location>
        <begin position="1429"/>
        <end position="1444"/>
    </location>
</feature>
<keyword evidence="16" id="KW-1185">Reference proteome</keyword>
<feature type="region of interest" description="Disordered" evidence="13">
    <location>
        <begin position="265"/>
        <end position="290"/>
    </location>
</feature>
<feature type="compositionally biased region" description="Low complexity" evidence="13">
    <location>
        <begin position="1995"/>
        <end position="2006"/>
    </location>
</feature>
<feature type="compositionally biased region" description="Basic and acidic residues" evidence="13">
    <location>
        <begin position="2349"/>
        <end position="2358"/>
    </location>
</feature>
<comment type="similarity">
    <text evidence="4 12">Belongs to the XK family.</text>
</comment>
<feature type="compositionally biased region" description="Low complexity" evidence="13">
    <location>
        <begin position="1398"/>
        <end position="1417"/>
    </location>
</feature>
<dbReference type="GO" id="GO:0016592">
    <property type="term" value="C:mediator complex"/>
    <property type="evidence" value="ECO:0007669"/>
    <property type="project" value="InterPro"/>
</dbReference>
<evidence type="ECO:0000313" key="15">
    <source>
        <dbReference type="EMBL" id="EFN70793.1"/>
    </source>
</evidence>
<keyword evidence="6 12" id="KW-1133">Transmembrane helix</keyword>
<keyword evidence="9" id="KW-0010">Activator</keyword>
<dbReference type="InterPro" id="IPR018629">
    <property type="entry name" value="XK-rel"/>
</dbReference>
<dbReference type="InParanoid" id="E2A6Z0"/>
<feature type="compositionally biased region" description="Low complexity" evidence="13">
    <location>
        <begin position="1903"/>
        <end position="1919"/>
    </location>
</feature>
<feature type="transmembrane region" description="Helical" evidence="12">
    <location>
        <begin position="102"/>
        <end position="121"/>
    </location>
</feature>
<keyword evidence="11" id="KW-0539">Nucleus</keyword>
<keyword evidence="8 12" id="KW-0472">Membrane</keyword>
<gene>
    <name evidence="15" type="ORF">EAG_07217</name>
</gene>
<dbReference type="GO" id="GO:0003712">
    <property type="term" value="F:transcription coregulator activity"/>
    <property type="evidence" value="ECO:0007669"/>
    <property type="project" value="InterPro"/>
</dbReference>
<dbReference type="GO" id="GO:0045944">
    <property type="term" value="P:positive regulation of transcription by RNA polymerase II"/>
    <property type="evidence" value="ECO:0007669"/>
    <property type="project" value="UniProtKB-ARBA"/>
</dbReference>
<feature type="region of interest" description="Disordered" evidence="13">
    <location>
        <begin position="2331"/>
        <end position="2366"/>
    </location>
</feature>
<evidence type="ECO:0000256" key="12">
    <source>
        <dbReference type="RuleBase" id="RU910716"/>
    </source>
</evidence>
<evidence type="ECO:0000256" key="3">
    <source>
        <dbReference type="ARBA" id="ARBA00006210"/>
    </source>
</evidence>
<feature type="region of interest" description="Disordered" evidence="13">
    <location>
        <begin position="1361"/>
        <end position="1444"/>
    </location>
</feature>
<dbReference type="Proteomes" id="UP000000311">
    <property type="component" value="Unassembled WGS sequence"/>
</dbReference>
<evidence type="ECO:0000256" key="1">
    <source>
        <dbReference type="ARBA" id="ARBA00004123"/>
    </source>
</evidence>
<dbReference type="Pfam" id="PF10744">
    <property type="entry name" value="Med1"/>
    <property type="match status" value="1"/>
</dbReference>
<feature type="compositionally biased region" description="Low complexity" evidence="13">
    <location>
        <begin position="1705"/>
        <end position="1719"/>
    </location>
</feature>
<dbReference type="OrthoDB" id="6356248at2759"/>
<evidence type="ECO:0000256" key="10">
    <source>
        <dbReference type="ARBA" id="ARBA00023163"/>
    </source>
</evidence>
<feature type="transmembrane region" description="Helical" evidence="12">
    <location>
        <begin position="12"/>
        <end position="38"/>
    </location>
</feature>
<feature type="compositionally biased region" description="Polar residues" evidence="13">
    <location>
        <begin position="278"/>
        <end position="290"/>
    </location>
</feature>
<feature type="compositionally biased region" description="Low complexity" evidence="13">
    <location>
        <begin position="1534"/>
        <end position="1549"/>
    </location>
</feature>
<reference evidence="15 16" key="1">
    <citation type="journal article" date="2010" name="Science">
        <title>Genomic comparison of the ants Camponotus floridanus and Harpegnathos saltator.</title>
        <authorList>
            <person name="Bonasio R."/>
            <person name="Zhang G."/>
            <person name="Ye C."/>
            <person name="Mutti N.S."/>
            <person name="Fang X."/>
            <person name="Qin N."/>
            <person name="Donahue G."/>
            <person name="Yang P."/>
            <person name="Li Q."/>
            <person name="Li C."/>
            <person name="Zhang P."/>
            <person name="Huang Z."/>
            <person name="Berger S.L."/>
            <person name="Reinberg D."/>
            <person name="Wang J."/>
            <person name="Liebig J."/>
        </authorList>
    </citation>
    <scope>NUCLEOTIDE SEQUENCE [LARGE SCALE GENOMIC DNA]</scope>
    <source>
        <strain evidence="16">C129</strain>
    </source>
</reference>
<dbReference type="FunCoup" id="E2A6Z0">
    <property type="interactions" value="222"/>
</dbReference>
<feature type="compositionally biased region" description="Polar residues" evidence="13">
    <location>
        <begin position="1361"/>
        <end position="1370"/>
    </location>
</feature>
<dbReference type="EMBL" id="GL437208">
    <property type="protein sequence ID" value="EFN70793.1"/>
    <property type="molecule type" value="Genomic_DNA"/>
</dbReference>
<dbReference type="STRING" id="104421.E2A6Z0"/>
<evidence type="ECO:0000259" key="14">
    <source>
        <dbReference type="Pfam" id="PF10744"/>
    </source>
</evidence>
<feature type="transmembrane region" description="Helical" evidence="12">
    <location>
        <begin position="133"/>
        <end position="154"/>
    </location>
</feature>
<evidence type="ECO:0000256" key="7">
    <source>
        <dbReference type="ARBA" id="ARBA00023015"/>
    </source>
</evidence>
<accession>E2A6Z0</accession>
<feature type="compositionally biased region" description="Polar residues" evidence="13">
    <location>
        <begin position="799"/>
        <end position="811"/>
    </location>
</feature>
<sequence>MHNINRERSNATWIALVLQALWRGGMLLSRIGVLVLAAVFLRTWFFLFLGLHWLFMTIWVILQKTEFCPTMWEERIYNCIIGLIYCFDFFNLREGRSRYRVLVFYTVIVAQNLILLTMYTLHFKDTIANDTMIAIASVIIGGMLVGLTSMSLYYGKFHPSKMMMTNGISRNINEHSHATNTVKTETPSKSFKLFHRGSLVSLHHSIDISPRTEEGEVATDKQSLLTNIAQISDCAEEGIVNRNYNSENESNASVVRVSTECERSHSRIGGKHKEEIASNDNPDNALTGSSAPLYPGLLDIDSSRKRHGIYEHDITPQLDWHAPDILNIDLLDQLSKLDNSERNNSLSFNSCSSKVIGALDVIKNRGKLTTPTPLESSRIFDIEKQQRDETMSCVTSIHDYENVCPLGIARPPWCIRSWKGYTDIETYIHDDSVVRDRRRDTLTSTTGTTYSSEYSDGMISRGILKQDDYADALTYDLVESKEESKSAYGDNAFSTSAVGNQSASLYVAKPVVIDDRGGMLALDTILEERDDSSDEKFPHTIEPSRDSASTLVSTIDQIRRYTAENSPRHIYHITETQWEDLNPKNLMARARFAQVLFDSDLKNTSTTVDPVDLTARDVEKREIDAIREFVRCCAIESIKKTPLIDAILSDSPVLGSRANKLVRQVTFADRKNDFDANESDLYVEMSPLVSVENGENPCQTRLAENTIETEISTKRNNSTISEKSPDKENLAPIASNNNIRRINNMMYDNSDSCDRRAWTIERDDKNDKSFCSVHFNLKEKRHLFLEQVLSPVPKLWNKPGQSSTGAAPTSSDKGKEWQMELLMEKLRSKASTFKPLVETAKNMRMAMDKRFAIDSIERNQLQKCLDTLQHSIKVTSFQSMVERLESLARQLGLKFMMSGPPGTEIFISSDMFFLEVLLEPSGLVRDVKIHHEGKSEQQSCEALASALSRGDFVDFTTQLEGLASIYQLNADKKVKCKAFSALQSLEADLGVLAQLQTFMKEPFNLVHKSPVGILERRRGGHPMKLTYFVSPYDLIDEENRTYDALNPDVIIKRKIGHSVTVCMEGSVGHKLPTSSIITVNRSSTGKSTPSYAPLTSTNSSMLPACFVLKLGKKMPICMELVRRIQKVTELECGDISAPHPMLSLIIQHASDGQLDCRNNRGLYVTLPDQQHCYFMTENKNMEGVLVCSVPFTHPAHVPQILVYLRQQALFNCLIASCVRPMARQDPEHTTILEVSALSWQHISVSVEHPYEETMATAELDLTDISALKCRLYGVSMTTNAEQTSDLSGRVLQRCLSIPLTMRMLLKIWEGRSLPAVMNNLTGGSSSGNGSYNLNLGSGANNTTASMLNPLQLGALLGQAKNSLTGNSNSNERGKKTRKRKTGTDGMWRSPKRKGDGGSVDSGAGAEILLESSSSENSTPLGTPTGGRENLTSETRTSTPTSAISLASGMDFSNLDTTDIIGTDKSASDYDLDNSERDSEVVEVQQNNAEQQQQEIEELTKTRESSSTRKSKKSRSSGGSEEKKSSPTNIFVDETSTNTNNSNKSLPVPPSVSITPISCGNLDQASATNYNSVLTGMGLERRPGIEIIPITSSPSQTSLPSSITITPITGPAPSPKTGGLTTSATEERQRSERKSGGKSSGSSSSGKSSSEDNNKSGANKLEKRRKRKREDSPMGPPDKVPSGGKQQQDPLSKPVSVTIKPSTEQSPPSSGGLSCPSSRPTSPAAVRKFSPSPTHPSSLATLVGKSSPTLKASQSAAGVACGGKSVQSPKHSPVYSSSPKHNTPNVVPVVPMSVPMSLSVSTIPNTIPSVAVSVPVPANASPKHGSISSPKHGSSAASSGKPSMSALKSAANSPSSKSSSSSDATATPSKIKSSSSSSSGKDSSGRGDKERRASSVGSSGGSASGHQSPKTKSSSSSVKLKQLEMIPPGEAAQVSSLSAGNSGGNTPPSGQGDAASKSAIAAQQARNRKSSLNAVIDKLKNAQHCTEPDGCGNGSGSNAKSSASTSLGGNGGISGQKEKSISGGSSSGTKNVEGGKSSCVTKNSADTKNPEYMVKHSSDGIKITINKTRTKDSKQSAANQKLSSSSSSSSATMAAPTSSSGTSSSSMASSLSLSSSGNVISGSNGSPKTHTGLKPGVNSGPASKKPQTLQTPQKLLPTKMMLATGGLKSSTSSVMNTGSGTSMSGVTTSGGNPLSKSGSSSKTGSPKTGGSMATDLSRGRDKPRIPKSDKGVFASKSLGDARKSSPSALREESDSERAFKLLAAHASNLPPSLPPQLVMEGLMKQLDTKFQIPKLSARANVADGADKKSSDKLAMLPDSAKQTLDGLKQESGKLAGLSNVPTSKSSLPDDQSRRDHPQTKPDNLSIGTTAAGAMSLNLIGENASGLMLPPQTAVDSDVPTNLCIQPMMDNDSSRNESCKELGIRQTSTGQQYLLGKIDDASGNGGGILSKSNIPDQLASSAKSYTPSSSVSAASSSGSSIVAESLNLSTKSFEQMTQVKYNKIAEEKKPQQTTCGASSSSSSSSSSIFSSLSGVATSSDDNPNVVMTSGSDGSGEQEATAAAEMLLDFSAANKDPMTKGGHGIPSSLTHLTTIPERAIPSVSVHIVKSPAPSPRVIPPSPHSSASPCITDDELMDEALVGMGK</sequence>
<feature type="compositionally biased region" description="Low complexity" evidence="13">
    <location>
        <begin position="1953"/>
        <end position="1964"/>
    </location>
</feature>
<feature type="compositionally biased region" description="Basic and acidic residues" evidence="13">
    <location>
        <begin position="2238"/>
        <end position="2253"/>
    </location>
</feature>
<feature type="compositionally biased region" description="Basic and acidic residues" evidence="13">
    <location>
        <begin position="265"/>
        <end position="276"/>
    </location>
</feature>
<feature type="region of interest" description="Disordered" evidence="13">
    <location>
        <begin position="2297"/>
        <end position="2316"/>
    </location>
</feature>
<feature type="region of interest" description="Disordered" evidence="13">
    <location>
        <begin position="795"/>
        <end position="814"/>
    </location>
</feature>
<evidence type="ECO:0000313" key="16">
    <source>
        <dbReference type="Proteomes" id="UP000000311"/>
    </source>
</evidence>
<feature type="compositionally biased region" description="Polar residues" evidence="13">
    <location>
        <begin position="2037"/>
        <end position="2046"/>
    </location>
</feature>
<proteinExistence type="inferred from homology"/>
<feature type="transmembrane region" description="Helical" evidence="12">
    <location>
        <begin position="74"/>
        <end position="90"/>
    </location>
</feature>
<feature type="compositionally biased region" description="Low complexity" evidence="13">
    <location>
        <begin position="2168"/>
        <end position="2210"/>
    </location>
</feature>
<feature type="compositionally biased region" description="Low complexity" evidence="13">
    <location>
        <begin position="2074"/>
        <end position="2125"/>
    </location>
</feature>
<organism evidence="16">
    <name type="scientific">Camponotus floridanus</name>
    <name type="common">Florida carpenter ant</name>
    <dbReference type="NCBI Taxonomy" id="104421"/>
    <lineage>
        <taxon>Eukaryota</taxon>
        <taxon>Metazoa</taxon>
        <taxon>Ecdysozoa</taxon>
        <taxon>Arthropoda</taxon>
        <taxon>Hexapoda</taxon>
        <taxon>Insecta</taxon>
        <taxon>Pterygota</taxon>
        <taxon>Neoptera</taxon>
        <taxon>Endopterygota</taxon>
        <taxon>Hymenoptera</taxon>
        <taxon>Apocrita</taxon>
        <taxon>Aculeata</taxon>
        <taxon>Formicoidea</taxon>
        <taxon>Formicidae</taxon>
        <taxon>Formicinae</taxon>
        <taxon>Camponotus</taxon>
    </lineage>
</organism>
<feature type="compositionally biased region" description="Low complexity" evidence="13">
    <location>
        <begin position="2516"/>
        <end position="2531"/>
    </location>
</feature>
<feature type="region of interest" description="Disordered" evidence="13">
    <location>
        <begin position="1463"/>
        <end position="1549"/>
    </location>
</feature>
<feature type="region of interest" description="Disordered" evidence="13">
    <location>
        <begin position="2506"/>
        <end position="2557"/>
    </location>
</feature>
<evidence type="ECO:0000256" key="6">
    <source>
        <dbReference type="ARBA" id="ARBA00022989"/>
    </source>
</evidence>
<protein>
    <recommendedName>
        <fullName evidence="12">XK-related protein</fullName>
    </recommendedName>
</protein>
<evidence type="ECO:0000256" key="9">
    <source>
        <dbReference type="ARBA" id="ARBA00023159"/>
    </source>
</evidence>
<keyword evidence="7" id="KW-0805">Transcription regulation</keyword>
<feature type="compositionally biased region" description="Basic and acidic residues" evidence="13">
    <location>
        <begin position="1882"/>
        <end position="1892"/>
    </location>
</feature>
<evidence type="ECO:0000256" key="5">
    <source>
        <dbReference type="ARBA" id="ARBA00022692"/>
    </source>
</evidence>
<evidence type="ECO:0000256" key="2">
    <source>
        <dbReference type="ARBA" id="ARBA00004141"/>
    </source>
</evidence>
<feature type="compositionally biased region" description="Low complexity" evidence="13">
    <location>
        <begin position="1481"/>
        <end position="1493"/>
    </location>
</feature>
<comment type="subcellular location">
    <subcellularLocation>
        <location evidence="2 12">Membrane</location>
        <topology evidence="2 12">Multi-pass membrane protein</topology>
    </subcellularLocation>
    <subcellularLocation>
        <location evidence="1">Nucleus</location>
    </subcellularLocation>
</comment>
<evidence type="ECO:0000256" key="4">
    <source>
        <dbReference type="ARBA" id="ARBA00008789"/>
    </source>
</evidence>
<feature type="compositionally biased region" description="Basic and acidic residues" evidence="13">
    <location>
        <begin position="2216"/>
        <end position="2229"/>
    </location>
</feature>
<feature type="compositionally biased region" description="Basic and acidic residues" evidence="13">
    <location>
        <begin position="1497"/>
        <end position="1506"/>
    </location>
</feature>
<feature type="compositionally biased region" description="Low complexity" evidence="13">
    <location>
        <begin position="1814"/>
        <end position="1881"/>
    </location>
</feature>
<evidence type="ECO:0000256" key="8">
    <source>
        <dbReference type="ARBA" id="ARBA00023136"/>
    </source>
</evidence>
<name>E2A6Z0_CAMFO</name>
<feature type="compositionally biased region" description="Basic and acidic residues" evidence="13">
    <location>
        <begin position="1624"/>
        <end position="1634"/>
    </location>
</feature>
<dbReference type="Pfam" id="PF09815">
    <property type="entry name" value="XK-related"/>
    <property type="match status" value="1"/>
</dbReference>
<evidence type="ECO:0000256" key="13">
    <source>
        <dbReference type="SAM" id="MobiDB-lite"/>
    </source>
</evidence>
<feature type="compositionally biased region" description="Polar residues" evidence="13">
    <location>
        <begin position="1932"/>
        <end position="1948"/>
    </location>
</feature>
<feature type="region of interest" description="Disordered" evidence="13">
    <location>
        <begin position="1588"/>
        <end position="1783"/>
    </location>
</feature>
<feature type="transmembrane region" description="Helical" evidence="12">
    <location>
        <begin position="44"/>
        <end position="62"/>
    </location>
</feature>
<dbReference type="InterPro" id="IPR019680">
    <property type="entry name" value="Mediator_Med1"/>
</dbReference>
<keyword evidence="5 12" id="KW-0812">Transmembrane</keyword>
<dbReference type="PANTHER" id="PTHR12881:SF10">
    <property type="entry name" value="MEDIATOR OF RNA POLYMERASE II TRANSCRIPTION SUBUNIT 1"/>
    <property type="match status" value="1"/>
</dbReference>
<evidence type="ECO:0000256" key="11">
    <source>
        <dbReference type="ARBA" id="ARBA00023242"/>
    </source>
</evidence>